<dbReference type="SUPFAM" id="SSF52540">
    <property type="entry name" value="P-loop containing nucleoside triphosphate hydrolases"/>
    <property type="match status" value="1"/>
</dbReference>
<feature type="domain" description="Terminase large subunit ribonuclease H-like" evidence="1">
    <location>
        <begin position="350"/>
        <end position="457"/>
    </location>
</feature>
<dbReference type="NCBIfam" id="NF033889">
    <property type="entry name" value="termin_lrg_T7"/>
    <property type="match status" value="1"/>
</dbReference>
<sequence>MKRFNDPIKDDFRNFLYLVWKHLNLPDPTAVQYDIADYLQHGPKRCIIEAFRGVGKSYVTSAFVVWLLYRDPQLNILVVSASKDRADQFSTFTKRLIAEMPLLAHLRARPGQRDSSIAFDVGPARNSHSPSVKSVGITGQLAGSRADVIIADDVEVPNNSMTETQRQQLAIRVQEFDAILKPLDTSRVIYLGTPQCEMSLYNELLKRNYQIRIWPARVPDKAQIAAYGDRLSPFVFDLIEKGWKAGAPTDPQRFDEDDLFEREASYGRSGFALQFMLDTRLSDAERYPLRVSDLIVMSINPELAPVRLAWAASPEARLELHNVAFNGDHFYRPMWVDKEWTPYTGSVMAIDPSGRGGDETGYAIVKFLNGFLYVTAAGGLPGGYDDDTLLKLATLAKDHQVNHIIVEANFGDGMYTKLLQPVVQRLHPCRIEEVKHSSQKEKRIIDTLEPVLMRHKLVIDPKVIEQDAKSVHIYPADRAQQYMLMYQLTRLTKDRGSLAKDDRIDALAMAVAYWTESMARDADRAAADLREKKLQEELDKFIDGAMGRSGRPRDLWVRV</sequence>
<evidence type="ECO:0000313" key="2">
    <source>
        <dbReference type="EMBL" id="CUA90948.1"/>
    </source>
</evidence>
<protein>
    <recommendedName>
        <fullName evidence="1">Terminase large subunit ribonuclease H-like domain-containing protein</fullName>
    </recommendedName>
</protein>
<reference evidence="2 3" key="1">
    <citation type="submission" date="2015-08" db="EMBL/GenBank/DDBJ databases">
        <authorList>
            <person name="Varghese N."/>
        </authorList>
    </citation>
    <scope>NUCLEOTIDE SEQUENCE [LARGE SCALE GENOMIC DNA]</scope>
    <source>
        <strain evidence="2 3">DSM 18167</strain>
    </source>
</reference>
<dbReference type="EMBL" id="CYHC01000017">
    <property type="protein sequence ID" value="CUA90948.1"/>
    <property type="molecule type" value="Genomic_DNA"/>
</dbReference>
<dbReference type="Proteomes" id="UP000182178">
    <property type="component" value="Unassembled WGS sequence"/>
</dbReference>
<evidence type="ECO:0000259" key="1">
    <source>
        <dbReference type="Pfam" id="PF22530"/>
    </source>
</evidence>
<dbReference type="InterPro" id="IPR054762">
    <property type="entry name" value="Gp19_RNaseH-like"/>
</dbReference>
<keyword evidence="3" id="KW-1185">Reference proteome</keyword>
<dbReference type="InterPro" id="IPR044271">
    <property type="entry name" value="Terminase_large_su_gp19"/>
</dbReference>
<organism evidence="2 3">
    <name type="scientific">Chelatococcus sambhunathii</name>
    <dbReference type="NCBI Taxonomy" id="363953"/>
    <lineage>
        <taxon>Bacteria</taxon>
        <taxon>Pseudomonadati</taxon>
        <taxon>Pseudomonadota</taxon>
        <taxon>Alphaproteobacteria</taxon>
        <taxon>Hyphomicrobiales</taxon>
        <taxon>Chelatococcaceae</taxon>
        <taxon>Chelatococcus</taxon>
    </lineage>
</organism>
<dbReference type="Gene3D" id="3.30.420.240">
    <property type="match status" value="1"/>
</dbReference>
<name>A0ABM9U9F9_9HYPH</name>
<proteinExistence type="inferred from homology"/>
<evidence type="ECO:0000313" key="3">
    <source>
        <dbReference type="Proteomes" id="UP000182178"/>
    </source>
</evidence>
<dbReference type="Pfam" id="PF22530">
    <property type="entry name" value="Terminase-T7_RNaseH-like"/>
    <property type="match status" value="1"/>
</dbReference>
<gene>
    <name evidence="2" type="ORF">Ga0061061_1179</name>
</gene>
<dbReference type="InterPro" id="IPR047987">
    <property type="entry name" value="Gp19-like_virus"/>
</dbReference>
<dbReference type="Gene3D" id="3.40.50.300">
    <property type="entry name" value="P-loop containing nucleotide triphosphate hydrolases"/>
    <property type="match status" value="1"/>
</dbReference>
<accession>A0ABM9U9F9</accession>
<dbReference type="RefSeq" id="WP_055460990.1">
    <property type="nucleotide sequence ID" value="NZ_CYHC01000017.1"/>
</dbReference>
<comment type="caution">
    <text evidence="2">The sequence shown here is derived from an EMBL/GenBank/DDBJ whole genome shotgun (WGS) entry which is preliminary data.</text>
</comment>
<dbReference type="InterPro" id="IPR027417">
    <property type="entry name" value="P-loop_NTPase"/>
</dbReference>
<dbReference type="HAMAP" id="MF_04147">
    <property type="entry name" value="TERL_T7"/>
    <property type="match status" value="1"/>
</dbReference>